<evidence type="ECO:0000256" key="1">
    <source>
        <dbReference type="ARBA" id="ARBA00022737"/>
    </source>
</evidence>
<keyword evidence="2" id="KW-0694">RNA-binding</keyword>
<dbReference type="InterPro" id="IPR011608">
    <property type="entry name" value="PRD"/>
</dbReference>
<dbReference type="InterPro" id="IPR050661">
    <property type="entry name" value="BglG_antiterminators"/>
</dbReference>
<feature type="domain" description="PRD" evidence="7">
    <location>
        <begin position="65"/>
        <end position="170"/>
    </location>
</feature>
<dbReference type="Gene3D" id="2.30.24.10">
    <property type="entry name" value="CAT RNA-binding domain"/>
    <property type="match status" value="1"/>
</dbReference>
<dbReference type="RefSeq" id="WP_125084288.1">
    <property type="nucleotide sequence ID" value="NZ_CP034248.1"/>
</dbReference>
<evidence type="ECO:0000256" key="5">
    <source>
        <dbReference type="ARBA" id="ARBA00023163"/>
    </source>
</evidence>
<dbReference type="PROSITE" id="PS00654">
    <property type="entry name" value="PRD_1"/>
    <property type="match status" value="1"/>
</dbReference>
<dbReference type="PANTHER" id="PTHR30185">
    <property type="entry name" value="CRYPTIC BETA-GLUCOSIDE BGL OPERON ANTITERMINATOR"/>
    <property type="match status" value="1"/>
</dbReference>
<sequence length="282" mass="32577">MIIEKVLNNNVLLTKNAKGKEIIVMGRGISFNKVAGDTVDQEKVDKIFMMSTNELTAKLTELLDDIPESHLELVNEIVTHANEMLETTLSDNIYLTLTDHIHFAIQRHEKGLAIKNAMLFEIQRFYKKEFQIGLDALQIIERNTGYALGEDEAGFIALHLVNARMDGNEMKATMKMTEIVQNILNIVTYHYNIVLDDTSLNYSRFLTHLQYFAMRVLREESHNSGEDFLYNQVKKTYTKAFECAGKINDYLQNTYGQSLSKDEYVYLTIHIQRVTERNSFEE</sequence>
<keyword evidence="1" id="KW-0677">Repeat</keyword>
<comment type="similarity">
    <text evidence="6">Belongs to the transcriptional antiterminator BglG family.</text>
</comment>
<dbReference type="OrthoDB" id="9813552at2"/>
<keyword evidence="4" id="KW-0010">Activator</keyword>
<gene>
    <name evidence="8" type="ORF">EIM92_19720</name>
</gene>
<protein>
    <submittedName>
        <fullName evidence="8">PRD domain-containing protein</fullName>
    </submittedName>
</protein>
<dbReference type="NCBIfam" id="NF046042">
    <property type="entry name" value="LicT"/>
    <property type="match status" value="1"/>
</dbReference>
<dbReference type="PANTHER" id="PTHR30185:SF15">
    <property type="entry name" value="CRYPTIC BETA-GLUCOSIDE BGL OPERON ANTITERMINATOR"/>
    <property type="match status" value="1"/>
</dbReference>
<evidence type="ECO:0000256" key="3">
    <source>
        <dbReference type="ARBA" id="ARBA00023015"/>
    </source>
</evidence>
<evidence type="ECO:0000256" key="6">
    <source>
        <dbReference type="ARBA" id="ARBA00038510"/>
    </source>
</evidence>
<dbReference type="EMBL" id="CP034248">
    <property type="protein sequence ID" value="AZK48125.1"/>
    <property type="molecule type" value="Genomic_DNA"/>
</dbReference>
<keyword evidence="3" id="KW-0805">Transcription regulation</keyword>
<dbReference type="GO" id="GO:0045893">
    <property type="term" value="P:positive regulation of DNA-templated transcription"/>
    <property type="evidence" value="ECO:0007669"/>
    <property type="project" value="InterPro"/>
</dbReference>
<evidence type="ECO:0000259" key="7">
    <source>
        <dbReference type="PROSITE" id="PS51372"/>
    </source>
</evidence>
<dbReference type="Proteomes" id="UP000273145">
    <property type="component" value="Chromosome"/>
</dbReference>
<dbReference type="InterPro" id="IPR036650">
    <property type="entry name" value="CAT_RNA-bd_dom_sf"/>
</dbReference>
<dbReference type="AlphaFoldDB" id="A0A3Q8SDF2"/>
<accession>A0A3Q8SDF2</accession>
<dbReference type="Pfam" id="PF00874">
    <property type="entry name" value="PRD"/>
    <property type="match status" value="2"/>
</dbReference>
<dbReference type="SMART" id="SM01061">
    <property type="entry name" value="CAT_RBD"/>
    <property type="match status" value="1"/>
</dbReference>
<feature type="domain" description="PRD" evidence="7">
    <location>
        <begin position="171"/>
        <end position="281"/>
    </location>
</feature>
<evidence type="ECO:0000256" key="4">
    <source>
        <dbReference type="ARBA" id="ARBA00023159"/>
    </source>
</evidence>
<dbReference type="InterPro" id="IPR036634">
    <property type="entry name" value="PRD_sf"/>
</dbReference>
<dbReference type="InterPro" id="IPR001550">
    <property type="entry name" value="Transcrpt_antitermin_CS"/>
</dbReference>
<keyword evidence="9" id="KW-1185">Reference proteome</keyword>
<evidence type="ECO:0000256" key="2">
    <source>
        <dbReference type="ARBA" id="ARBA00022884"/>
    </source>
</evidence>
<dbReference type="SUPFAM" id="SSF50151">
    <property type="entry name" value="SacY-like RNA-binding domain"/>
    <property type="match status" value="1"/>
</dbReference>
<dbReference type="Pfam" id="PF03123">
    <property type="entry name" value="CAT_RBD"/>
    <property type="match status" value="1"/>
</dbReference>
<dbReference type="SUPFAM" id="SSF63520">
    <property type="entry name" value="PTS-regulatory domain, PRD"/>
    <property type="match status" value="2"/>
</dbReference>
<evidence type="ECO:0000313" key="9">
    <source>
        <dbReference type="Proteomes" id="UP000273145"/>
    </source>
</evidence>
<proteinExistence type="inferred from homology"/>
<dbReference type="PROSITE" id="PS51372">
    <property type="entry name" value="PRD_2"/>
    <property type="match status" value="2"/>
</dbReference>
<dbReference type="KEGG" id="plen:EIM92_19720"/>
<reference evidence="8 9" key="1">
    <citation type="submission" date="2018-11" db="EMBL/GenBank/DDBJ databases">
        <title>Genome sequencing of Paenibacillus lentus DSM25539(T).</title>
        <authorList>
            <person name="Kook J.-K."/>
            <person name="Park S.-N."/>
            <person name="Lim Y.K."/>
        </authorList>
    </citation>
    <scope>NUCLEOTIDE SEQUENCE [LARGE SCALE GENOMIC DNA]</scope>
    <source>
        <strain evidence="8 9">DSM 25539</strain>
    </source>
</reference>
<dbReference type="GO" id="GO:0003723">
    <property type="term" value="F:RNA binding"/>
    <property type="evidence" value="ECO:0007669"/>
    <property type="project" value="UniProtKB-KW"/>
</dbReference>
<name>A0A3Q8SDF2_9BACL</name>
<dbReference type="InterPro" id="IPR004341">
    <property type="entry name" value="CAT_RNA-bd_dom"/>
</dbReference>
<keyword evidence="5" id="KW-0804">Transcription</keyword>
<evidence type="ECO:0000313" key="8">
    <source>
        <dbReference type="EMBL" id="AZK48125.1"/>
    </source>
</evidence>
<organism evidence="8 9">
    <name type="scientific">Paenibacillus lentus</name>
    <dbReference type="NCBI Taxonomy" id="1338368"/>
    <lineage>
        <taxon>Bacteria</taxon>
        <taxon>Bacillati</taxon>
        <taxon>Bacillota</taxon>
        <taxon>Bacilli</taxon>
        <taxon>Bacillales</taxon>
        <taxon>Paenibacillaceae</taxon>
        <taxon>Paenibacillus</taxon>
    </lineage>
</organism>
<dbReference type="Gene3D" id="1.10.1790.10">
    <property type="entry name" value="PRD domain"/>
    <property type="match status" value="2"/>
</dbReference>